<feature type="compositionally biased region" description="Low complexity" evidence="3">
    <location>
        <begin position="421"/>
        <end position="438"/>
    </location>
</feature>
<dbReference type="InterPro" id="IPR004854">
    <property type="entry name" value="Ufd1-like"/>
</dbReference>
<dbReference type="OrthoDB" id="422728at2759"/>
<name>A0A095CF61_CRYD2</name>
<evidence type="ECO:0000313" key="7">
    <source>
        <dbReference type="Proteomes" id="UP000029445"/>
    </source>
</evidence>
<dbReference type="EMBL" id="CP025760">
    <property type="protein sequence ID" value="KGB78877.1"/>
    <property type="molecule type" value="Genomic_DNA"/>
</dbReference>
<reference evidence="6 7" key="1">
    <citation type="journal article" date="2011" name="MBio">
        <title>Genome variation in Cryptococcus gattii, an emerging pathogen of immunocompetent hosts.</title>
        <authorList>
            <person name="D'Souza C.A."/>
            <person name="Kronstad J.W."/>
            <person name="Taylor G."/>
            <person name="Warren R."/>
            <person name="Yuen M."/>
            <person name="Hu G."/>
            <person name="Jung W.H."/>
            <person name="Sham A."/>
            <person name="Kidd S.E."/>
            <person name="Tangen K."/>
            <person name="Lee N."/>
            <person name="Zeilmaker T."/>
            <person name="Sawkins J."/>
            <person name="McVicker G."/>
            <person name="Shah S."/>
            <person name="Gnerre S."/>
            <person name="Griggs A."/>
            <person name="Zeng Q."/>
            <person name="Bartlett K."/>
            <person name="Li W."/>
            <person name="Wang X."/>
            <person name="Heitman J."/>
            <person name="Stajich J.E."/>
            <person name="Fraser J.A."/>
            <person name="Meyer W."/>
            <person name="Carter D."/>
            <person name="Schein J."/>
            <person name="Krzywinski M."/>
            <person name="Kwon-Chung K.J."/>
            <person name="Varma A."/>
            <person name="Wang J."/>
            <person name="Brunham R."/>
            <person name="Fyfe M."/>
            <person name="Ouellette B.F."/>
            <person name="Siddiqui A."/>
            <person name="Marra M."/>
            <person name="Jones S."/>
            <person name="Holt R."/>
            <person name="Birren B.W."/>
            <person name="Galagan J.E."/>
            <person name="Cuomo C.A."/>
        </authorList>
    </citation>
    <scope>NUCLEOTIDE SEQUENCE [LARGE SCALE GENOMIC DNA]</scope>
    <source>
        <strain evidence="6 7">R265</strain>
    </source>
</reference>
<dbReference type="PANTHER" id="PTHR12555">
    <property type="entry name" value="UBIQUITIN FUSION DEGRADATON PROTEIN 1"/>
    <property type="match status" value="1"/>
</dbReference>
<feature type="compositionally biased region" description="Polar residues" evidence="3">
    <location>
        <begin position="269"/>
        <end position="280"/>
    </location>
</feature>
<protein>
    <submittedName>
        <fullName evidence="6">Ubiquitin fusion degradation protein 1</fullName>
    </submittedName>
</protein>
<dbReference type="GO" id="GO:0036503">
    <property type="term" value="P:ERAD pathway"/>
    <property type="evidence" value="ECO:0007669"/>
    <property type="project" value="TreeGrafter"/>
</dbReference>
<dbReference type="RefSeq" id="XP_062884591.1">
    <property type="nucleotide sequence ID" value="XM_063028636.1"/>
</dbReference>
<gene>
    <name evidence="6" type="ORF">CNBG_4715</name>
</gene>
<evidence type="ECO:0000313" key="6">
    <source>
        <dbReference type="EMBL" id="KGB78877.1"/>
    </source>
</evidence>
<organism evidence="6 7">
    <name type="scientific">Cryptococcus deuterogattii (strain R265)</name>
    <name type="common">Cryptococcus gattii VGII (strain R265)</name>
    <dbReference type="NCBI Taxonomy" id="294750"/>
    <lineage>
        <taxon>Eukaryota</taxon>
        <taxon>Fungi</taxon>
        <taxon>Dikarya</taxon>
        <taxon>Basidiomycota</taxon>
        <taxon>Agaricomycotina</taxon>
        <taxon>Tremellomycetes</taxon>
        <taxon>Tremellales</taxon>
        <taxon>Cryptococcaceae</taxon>
        <taxon>Cryptococcus</taxon>
        <taxon>Cryptococcus gattii species complex</taxon>
    </lineage>
</organism>
<feature type="region of interest" description="Disordered" evidence="3">
    <location>
        <begin position="248"/>
        <end position="331"/>
    </location>
</feature>
<dbReference type="Proteomes" id="UP000029445">
    <property type="component" value="Chromosome 2"/>
</dbReference>
<evidence type="ECO:0000256" key="2">
    <source>
        <dbReference type="ARBA" id="ARBA00022786"/>
    </source>
</evidence>
<keyword evidence="7" id="KW-1185">Reference proteome</keyword>
<dbReference type="KEGG" id="cdeu:CNBG_4715"/>
<evidence type="ECO:0000256" key="3">
    <source>
        <dbReference type="SAM" id="MobiDB-lite"/>
    </source>
</evidence>
<dbReference type="VEuPathDB" id="FungiDB:CNBG_4715"/>
<evidence type="ECO:0000256" key="1">
    <source>
        <dbReference type="ARBA" id="ARBA00006043"/>
    </source>
</evidence>
<sequence length="483" mass="51869">MNHGYDSEDEFDSYAAPPPLPGGPASILSHLMGGGFGGFHSAPPPSAYDDYFKAYSTAVMGGRERPEVMYGGKIIMPPSALARLSALDIPSPWTFQLRNPRSPTQHTTHAGVLEFIAEEGIVHLPAWMMKRLNLEEGDPVRLTGAKLPKGKMVKIQAQSTDFLQVSDPKSVLESALRFYSTLSPNDIIEITYNSLTFEFLIMSVVPEGPGISVIDTDLEVDFATPKGYVEPPRPEPKPIPTMADKLNIDLSSNEPTGSGAASVSGGSRPGTSMGTQTPVESFTGVGQSLSGKKVKGKGLAKKIEEVDPSSKINRADGPRIINTSSLSSANTQVPSALILPEGKFFFGFKYIPYDPSKAPKPSLADQQKMELQPFGGEGNTLKGGKRVGGGEGKGKGKEKAAEEEKEDPWAKLGSGNTLKRTTATAASSSSNPAPASAPQKEFETRKATEQEIIDATMLDEDDFMFEDEEDDEDDVIEIDSDYD</sequence>
<dbReference type="GeneID" id="88180911"/>
<dbReference type="InterPro" id="IPR055417">
    <property type="entry name" value="UFD1_N1"/>
</dbReference>
<dbReference type="Gene3D" id="3.10.330.10">
    <property type="match status" value="1"/>
</dbReference>
<feature type="region of interest" description="Disordered" evidence="3">
    <location>
        <begin position="358"/>
        <end position="483"/>
    </location>
</feature>
<feature type="compositionally biased region" description="Acidic residues" evidence="3">
    <location>
        <begin position="457"/>
        <end position="483"/>
    </location>
</feature>
<proteinExistence type="inferred from homology"/>
<feature type="compositionally biased region" description="Basic and acidic residues" evidence="3">
    <location>
        <begin position="392"/>
        <end position="402"/>
    </location>
</feature>
<dbReference type="STRING" id="294750.A0A095CF61"/>
<dbReference type="InterPro" id="IPR055418">
    <property type="entry name" value="UFD1_N2"/>
</dbReference>
<evidence type="ECO:0000259" key="5">
    <source>
        <dbReference type="Pfam" id="PF24842"/>
    </source>
</evidence>
<dbReference type="GO" id="GO:0031593">
    <property type="term" value="F:polyubiquitin modification-dependent protein binding"/>
    <property type="evidence" value="ECO:0007669"/>
    <property type="project" value="TreeGrafter"/>
</dbReference>
<accession>A0A095CF61</accession>
<feature type="domain" description="Ubiquitin fusion degradation protein UFD1 N-terminal subdomain 2" evidence="5">
    <location>
        <begin position="149"/>
        <end position="225"/>
    </location>
</feature>
<dbReference type="InterPro" id="IPR042299">
    <property type="entry name" value="Ufd1-like_Nn"/>
</dbReference>
<dbReference type="Gene3D" id="2.40.40.50">
    <property type="entry name" value="Ubiquitin fusion degradation protein UFD1, N-terminal domain"/>
    <property type="match status" value="1"/>
</dbReference>
<feature type="domain" description="Ubiquitin fusion degradation protein UFD1 N-terminal subdomain 1" evidence="4">
    <location>
        <begin position="48"/>
        <end position="148"/>
    </location>
</feature>
<feature type="compositionally biased region" description="Basic and acidic residues" evidence="3">
    <location>
        <begin position="440"/>
        <end position="449"/>
    </location>
</feature>
<dbReference type="GO" id="GO:0034098">
    <property type="term" value="C:VCP-NPL4-UFD1 AAA ATPase complex"/>
    <property type="evidence" value="ECO:0007669"/>
    <property type="project" value="TreeGrafter"/>
</dbReference>
<reference evidence="6 7" key="2">
    <citation type="journal article" date="2018" name="Proc. Natl. Acad. Sci.">
        <title>RNAi is a critical determinant of centromere evolution in closely related fungi.</title>
        <authorList>
            <person name="Yadav V."/>
            <person name="Sun S."/>
            <person name="Billmyre R.B."/>
            <person name="Thimmappa B.C."/>
            <person name="Shea T."/>
            <person name="Lintner R."/>
            <person name="Bakkeren G."/>
            <person name="Cuomo C.A."/>
            <person name="Heitman J."/>
            <person name="Sanyal K."/>
        </authorList>
    </citation>
    <scope>NUCLEOTIDE SEQUENCE [LARGE SCALE GENOMIC DNA]</scope>
    <source>
        <strain evidence="6 7">R265</strain>
    </source>
</reference>
<dbReference type="AlphaFoldDB" id="A0A095CF61"/>
<dbReference type="HOGENOM" id="CLU_037790_1_1_1"/>
<feature type="compositionally biased region" description="Low complexity" evidence="3">
    <location>
        <begin position="257"/>
        <end position="266"/>
    </location>
</feature>
<feature type="compositionally biased region" description="Polar residues" evidence="3">
    <location>
        <begin position="321"/>
        <end position="331"/>
    </location>
</feature>
<dbReference type="Pfam" id="PF03152">
    <property type="entry name" value="UFD1_N1"/>
    <property type="match status" value="1"/>
</dbReference>
<dbReference type="OMA" id="VCMIETD"/>
<comment type="similarity">
    <text evidence="1">Belongs to the UFD1 family.</text>
</comment>
<dbReference type="GO" id="GO:0006511">
    <property type="term" value="P:ubiquitin-dependent protein catabolic process"/>
    <property type="evidence" value="ECO:0007669"/>
    <property type="project" value="InterPro"/>
</dbReference>
<evidence type="ECO:0000259" key="4">
    <source>
        <dbReference type="Pfam" id="PF03152"/>
    </source>
</evidence>
<dbReference type="PANTHER" id="PTHR12555:SF13">
    <property type="entry name" value="UBIQUITIN RECOGNITION FACTOR IN ER-ASSOCIATED DEGRADATION PROTEIN 1"/>
    <property type="match status" value="1"/>
</dbReference>
<keyword evidence="2" id="KW-0833">Ubl conjugation pathway</keyword>
<dbReference type="Pfam" id="PF24842">
    <property type="entry name" value="UFD1_N2"/>
    <property type="match status" value="1"/>
</dbReference>